<evidence type="ECO:0000259" key="1">
    <source>
        <dbReference type="Pfam" id="PF24626"/>
    </source>
</evidence>
<accession>A0A5B6VE65</accession>
<evidence type="ECO:0000313" key="3">
    <source>
        <dbReference type="Proteomes" id="UP000325315"/>
    </source>
</evidence>
<comment type="caution">
    <text evidence="2">The sequence shown here is derived from an EMBL/GenBank/DDBJ whole genome shotgun (WGS) entry which is preliminary data.</text>
</comment>
<sequence length="132" mass="15203">MADKRSDKTFEVGDLMYLKLQPYRHHTIRGKKRNPKLAPNFFGPFPVETRVGKVTYRLTLPPRSRVRSTFHKHAENTIHQPDLPIVGMDGAMIKEPTCILDKRMVKRGNKAVTEVLAEWTNAFADDATWENL</sequence>
<feature type="domain" description="Tf2-1-like SH3-like" evidence="1">
    <location>
        <begin position="13"/>
        <end position="71"/>
    </location>
</feature>
<reference evidence="3" key="1">
    <citation type="journal article" date="2019" name="Plant Biotechnol. J.">
        <title>Genome sequencing of the Australian wild diploid species Gossypium australe highlights disease resistance and delayed gland morphogenesis.</title>
        <authorList>
            <person name="Cai Y."/>
            <person name="Cai X."/>
            <person name="Wang Q."/>
            <person name="Wang P."/>
            <person name="Zhang Y."/>
            <person name="Cai C."/>
            <person name="Xu Y."/>
            <person name="Wang K."/>
            <person name="Zhou Z."/>
            <person name="Wang C."/>
            <person name="Geng S."/>
            <person name="Li B."/>
            <person name="Dong Q."/>
            <person name="Hou Y."/>
            <person name="Wang H."/>
            <person name="Ai P."/>
            <person name="Liu Z."/>
            <person name="Yi F."/>
            <person name="Sun M."/>
            <person name="An G."/>
            <person name="Cheng J."/>
            <person name="Zhang Y."/>
            <person name="Shi Q."/>
            <person name="Xie Y."/>
            <person name="Shi X."/>
            <person name="Chang Y."/>
            <person name="Huang F."/>
            <person name="Chen Y."/>
            <person name="Hong S."/>
            <person name="Mi L."/>
            <person name="Sun Q."/>
            <person name="Zhang L."/>
            <person name="Zhou B."/>
            <person name="Peng R."/>
            <person name="Zhang X."/>
            <person name="Liu F."/>
        </authorList>
    </citation>
    <scope>NUCLEOTIDE SEQUENCE [LARGE SCALE GENOMIC DNA]</scope>
    <source>
        <strain evidence="3">cv. PA1801</strain>
    </source>
</reference>
<evidence type="ECO:0000313" key="2">
    <source>
        <dbReference type="EMBL" id="KAA3467429.1"/>
    </source>
</evidence>
<dbReference type="InterPro" id="IPR016197">
    <property type="entry name" value="Chromo-like_dom_sf"/>
</dbReference>
<dbReference type="PANTHER" id="PTHR46148">
    <property type="entry name" value="CHROMO DOMAIN-CONTAINING PROTEIN"/>
    <property type="match status" value="1"/>
</dbReference>
<dbReference type="EMBL" id="SMMG02000007">
    <property type="protein sequence ID" value="KAA3467429.1"/>
    <property type="molecule type" value="Genomic_DNA"/>
</dbReference>
<keyword evidence="2" id="KW-0695">RNA-directed DNA polymerase</keyword>
<protein>
    <submittedName>
        <fullName evidence="2">Reverse transcriptase</fullName>
    </submittedName>
</protein>
<organism evidence="2 3">
    <name type="scientific">Gossypium australe</name>
    <dbReference type="NCBI Taxonomy" id="47621"/>
    <lineage>
        <taxon>Eukaryota</taxon>
        <taxon>Viridiplantae</taxon>
        <taxon>Streptophyta</taxon>
        <taxon>Embryophyta</taxon>
        <taxon>Tracheophyta</taxon>
        <taxon>Spermatophyta</taxon>
        <taxon>Magnoliopsida</taxon>
        <taxon>eudicotyledons</taxon>
        <taxon>Gunneridae</taxon>
        <taxon>Pentapetalae</taxon>
        <taxon>rosids</taxon>
        <taxon>malvids</taxon>
        <taxon>Malvales</taxon>
        <taxon>Malvaceae</taxon>
        <taxon>Malvoideae</taxon>
        <taxon>Gossypium</taxon>
    </lineage>
</organism>
<name>A0A5B6VE65_9ROSI</name>
<proteinExistence type="predicted"/>
<keyword evidence="2" id="KW-0548">Nucleotidyltransferase</keyword>
<keyword evidence="2" id="KW-0808">Transferase</keyword>
<dbReference type="InterPro" id="IPR056924">
    <property type="entry name" value="SH3_Tf2-1"/>
</dbReference>
<dbReference type="PANTHER" id="PTHR46148:SF52">
    <property type="entry name" value="OS04G0603800 PROTEIN"/>
    <property type="match status" value="1"/>
</dbReference>
<dbReference type="GO" id="GO:0003964">
    <property type="term" value="F:RNA-directed DNA polymerase activity"/>
    <property type="evidence" value="ECO:0007669"/>
    <property type="project" value="UniProtKB-KW"/>
</dbReference>
<gene>
    <name evidence="2" type="ORF">EPI10_002441</name>
</gene>
<keyword evidence="3" id="KW-1185">Reference proteome</keyword>
<dbReference type="AlphaFoldDB" id="A0A5B6VE65"/>
<dbReference type="SUPFAM" id="SSF54160">
    <property type="entry name" value="Chromo domain-like"/>
    <property type="match status" value="1"/>
</dbReference>
<dbReference type="OrthoDB" id="5554229at2759"/>
<dbReference type="Proteomes" id="UP000325315">
    <property type="component" value="Unassembled WGS sequence"/>
</dbReference>
<dbReference type="Pfam" id="PF24626">
    <property type="entry name" value="SH3_Tf2-1"/>
    <property type="match status" value="1"/>
</dbReference>